<feature type="transmembrane region" description="Helical" evidence="1">
    <location>
        <begin position="31"/>
        <end position="52"/>
    </location>
</feature>
<reference evidence="2 4" key="1">
    <citation type="submission" date="2020-12" db="EMBL/GenBank/DDBJ databases">
        <title>FDA dAtabase for Regulatory Grade micrObial Sequences (FDA-ARGOS): Supporting development and validation of Infectious Disease Dx tests.</title>
        <authorList>
            <person name="Sproer C."/>
            <person name="Gronow S."/>
            <person name="Severitt S."/>
            <person name="Schroder I."/>
            <person name="Tallon L."/>
            <person name="Sadzewicz L."/>
            <person name="Zhao X."/>
            <person name="Boylan J."/>
            <person name="Ott S."/>
            <person name="Bowen H."/>
            <person name="Vavikolanu K."/>
            <person name="Mehta A."/>
            <person name="Aluvathingal J."/>
            <person name="Nadendla S."/>
            <person name="Lowell S."/>
            <person name="Myers T."/>
            <person name="Yan Y."/>
            <person name="Sichtig H."/>
        </authorList>
    </citation>
    <scope>NUCLEOTIDE SEQUENCE [LARGE SCALE GENOMIC DNA]</scope>
    <source>
        <strain evidence="2 4">FDAARGOS_1053</strain>
        <strain evidence="3">FDAARGOS_1191</strain>
    </source>
</reference>
<dbReference type="Proteomes" id="UP000596145">
    <property type="component" value="Chromosome"/>
</dbReference>
<dbReference type="OrthoDB" id="9776710at2"/>
<proteinExistence type="predicted"/>
<evidence type="ECO:0000313" key="2">
    <source>
        <dbReference type="EMBL" id="QQB47336.1"/>
    </source>
</evidence>
<feature type="transmembrane region" description="Helical" evidence="1">
    <location>
        <begin position="58"/>
        <end position="78"/>
    </location>
</feature>
<evidence type="ECO:0000313" key="4">
    <source>
        <dbReference type="Proteomes" id="UP000596145"/>
    </source>
</evidence>
<feature type="transmembrane region" description="Helical" evidence="1">
    <location>
        <begin position="183"/>
        <end position="199"/>
    </location>
</feature>
<dbReference type="EMBL" id="CP066007">
    <property type="protein sequence ID" value="QQB47336.1"/>
    <property type="molecule type" value="Genomic_DNA"/>
</dbReference>
<keyword evidence="1" id="KW-1133">Transmembrane helix</keyword>
<sequence>MSLATKERVTYSRFSPITALKVAWDRFACDLWCWSLPFLLYSGLSIVVGAKLQFGDRILLTTVVAVLMGLWHGIVADASTHVWRGEKNACFYFPCHWQPAAAGIILWTVSSLSSLFIPFAGLVLPFFFTIGVTAAAADRSLRSFVVEPLKMFRAVPVRTFFLILLASALAIIGVFALFIGSAITYPLAIMLLSAGFFMSRGEKDRDV</sequence>
<evidence type="ECO:0000313" key="3">
    <source>
        <dbReference type="EMBL" id="QRP70110.1"/>
    </source>
</evidence>
<dbReference type="EMBL" id="CP069534">
    <property type="protein sequence ID" value="QRP70110.1"/>
    <property type="molecule type" value="Genomic_DNA"/>
</dbReference>
<organism evidence="2 4">
    <name type="scientific">Corynebacterium glucuronolyticum</name>
    <dbReference type="NCBI Taxonomy" id="39791"/>
    <lineage>
        <taxon>Bacteria</taxon>
        <taxon>Bacillati</taxon>
        <taxon>Actinomycetota</taxon>
        <taxon>Actinomycetes</taxon>
        <taxon>Mycobacteriales</taxon>
        <taxon>Corynebacteriaceae</taxon>
        <taxon>Corynebacterium</taxon>
    </lineage>
</organism>
<dbReference type="AlphaFoldDB" id="A0A7T4EH96"/>
<dbReference type="GeneID" id="92760823"/>
<gene>
    <name evidence="2" type="ORF">I6I10_05440</name>
    <name evidence="3" type="ORF">I6J21_10045</name>
</gene>
<name>A0A7T4EH96_9CORY</name>
<protein>
    <submittedName>
        <fullName evidence="2">Uncharacterized protein</fullName>
    </submittedName>
</protein>
<dbReference type="RefSeq" id="WP_005394281.1">
    <property type="nucleotide sequence ID" value="NZ_CP066007.1"/>
</dbReference>
<feature type="transmembrane region" description="Helical" evidence="1">
    <location>
        <begin position="90"/>
        <end position="109"/>
    </location>
</feature>
<accession>A0A7T4EH96</accession>
<feature type="transmembrane region" description="Helical" evidence="1">
    <location>
        <begin position="157"/>
        <end position="177"/>
    </location>
</feature>
<dbReference type="Proteomes" id="UP000617681">
    <property type="component" value="Chromosome"/>
</dbReference>
<evidence type="ECO:0000256" key="1">
    <source>
        <dbReference type="SAM" id="Phobius"/>
    </source>
</evidence>
<keyword evidence="1" id="KW-0812">Transmembrane</keyword>
<keyword evidence="1" id="KW-0472">Membrane</keyword>
<feature type="transmembrane region" description="Helical" evidence="1">
    <location>
        <begin position="115"/>
        <end position="137"/>
    </location>
</feature>